<evidence type="ECO:0000256" key="5">
    <source>
        <dbReference type="ARBA" id="ARBA00022832"/>
    </source>
</evidence>
<dbReference type="GO" id="GO:0009922">
    <property type="term" value="F:fatty acid elongase activity"/>
    <property type="evidence" value="ECO:0007669"/>
    <property type="project" value="InterPro"/>
</dbReference>
<evidence type="ECO:0000256" key="2">
    <source>
        <dbReference type="ARBA" id="ARBA00022516"/>
    </source>
</evidence>
<dbReference type="EMBL" id="JANEYF010003969">
    <property type="protein sequence ID" value="KAJ8932811.1"/>
    <property type="molecule type" value="Genomic_DNA"/>
</dbReference>
<comment type="caution">
    <text evidence="11">The sequence shown here is derived from an EMBL/GenBank/DDBJ whole genome shotgun (WGS) entry which is preliminary data.</text>
</comment>
<dbReference type="Pfam" id="PF01151">
    <property type="entry name" value="ELO"/>
    <property type="match status" value="1"/>
</dbReference>
<evidence type="ECO:0000256" key="3">
    <source>
        <dbReference type="ARBA" id="ARBA00022679"/>
    </source>
</evidence>
<reference evidence="11" key="1">
    <citation type="journal article" date="2023" name="Insect Mol. Biol.">
        <title>Genome sequencing provides insights into the evolution of gene families encoding plant cell wall-degrading enzymes in longhorned beetles.</title>
        <authorList>
            <person name="Shin N.R."/>
            <person name="Okamura Y."/>
            <person name="Kirsch R."/>
            <person name="Pauchet Y."/>
        </authorList>
    </citation>
    <scope>NUCLEOTIDE SEQUENCE</scope>
    <source>
        <strain evidence="11">RBIC_L_NR</strain>
    </source>
</reference>
<dbReference type="AlphaFoldDB" id="A0AAV8X2U5"/>
<keyword evidence="9" id="KW-0275">Fatty acid biosynthesis</keyword>
<dbReference type="GO" id="GO:0006633">
    <property type="term" value="P:fatty acid biosynthetic process"/>
    <property type="evidence" value="ECO:0007669"/>
    <property type="project" value="UniProtKB-KW"/>
</dbReference>
<proteinExistence type="predicted"/>
<organism evidence="11 12">
    <name type="scientific">Rhamnusium bicolor</name>
    <dbReference type="NCBI Taxonomy" id="1586634"/>
    <lineage>
        <taxon>Eukaryota</taxon>
        <taxon>Metazoa</taxon>
        <taxon>Ecdysozoa</taxon>
        <taxon>Arthropoda</taxon>
        <taxon>Hexapoda</taxon>
        <taxon>Insecta</taxon>
        <taxon>Pterygota</taxon>
        <taxon>Neoptera</taxon>
        <taxon>Endopterygota</taxon>
        <taxon>Coleoptera</taxon>
        <taxon>Polyphaga</taxon>
        <taxon>Cucujiformia</taxon>
        <taxon>Chrysomeloidea</taxon>
        <taxon>Cerambycidae</taxon>
        <taxon>Lepturinae</taxon>
        <taxon>Rhagiini</taxon>
        <taxon>Rhamnusium</taxon>
    </lineage>
</organism>
<evidence type="ECO:0000256" key="8">
    <source>
        <dbReference type="ARBA" id="ARBA00023136"/>
    </source>
</evidence>
<comment type="subcellular location">
    <subcellularLocation>
        <location evidence="1">Membrane</location>
        <topology evidence="1">Multi-pass membrane protein</topology>
    </subcellularLocation>
</comment>
<evidence type="ECO:0000313" key="12">
    <source>
        <dbReference type="Proteomes" id="UP001162156"/>
    </source>
</evidence>
<keyword evidence="6 10" id="KW-1133">Transmembrane helix</keyword>
<feature type="transmembrane region" description="Helical" evidence="10">
    <location>
        <begin position="6"/>
        <end position="23"/>
    </location>
</feature>
<dbReference type="GO" id="GO:0016020">
    <property type="term" value="C:membrane"/>
    <property type="evidence" value="ECO:0007669"/>
    <property type="project" value="UniProtKB-SubCell"/>
</dbReference>
<keyword evidence="3" id="KW-0808">Transferase</keyword>
<keyword evidence="5" id="KW-0276">Fatty acid metabolism</keyword>
<accession>A0AAV8X2U5</accession>
<dbReference type="Proteomes" id="UP001162156">
    <property type="component" value="Unassembled WGS sequence"/>
</dbReference>
<evidence type="ECO:0008006" key="13">
    <source>
        <dbReference type="Google" id="ProtNLM"/>
    </source>
</evidence>
<name>A0AAV8X2U5_9CUCU</name>
<keyword evidence="8 10" id="KW-0472">Membrane</keyword>
<evidence type="ECO:0000256" key="9">
    <source>
        <dbReference type="ARBA" id="ARBA00023160"/>
    </source>
</evidence>
<evidence type="ECO:0000256" key="4">
    <source>
        <dbReference type="ARBA" id="ARBA00022692"/>
    </source>
</evidence>
<evidence type="ECO:0000256" key="7">
    <source>
        <dbReference type="ARBA" id="ARBA00023098"/>
    </source>
</evidence>
<dbReference type="InterPro" id="IPR002076">
    <property type="entry name" value="ELO_fam"/>
</dbReference>
<sequence>MKSFEIFQIQFGLLIFIYGRLMLKPDCRYPKLVSFFFVPQNVFMLVLFGDFYRRTYLSKRKNY</sequence>
<keyword evidence="2" id="KW-0444">Lipid biosynthesis</keyword>
<gene>
    <name evidence="11" type="ORF">NQ314_014515</name>
</gene>
<evidence type="ECO:0000256" key="6">
    <source>
        <dbReference type="ARBA" id="ARBA00022989"/>
    </source>
</evidence>
<keyword evidence="12" id="KW-1185">Reference proteome</keyword>
<evidence type="ECO:0000313" key="11">
    <source>
        <dbReference type="EMBL" id="KAJ8932811.1"/>
    </source>
</evidence>
<evidence type="ECO:0000256" key="1">
    <source>
        <dbReference type="ARBA" id="ARBA00004141"/>
    </source>
</evidence>
<evidence type="ECO:0000256" key="10">
    <source>
        <dbReference type="SAM" id="Phobius"/>
    </source>
</evidence>
<protein>
    <recommendedName>
        <fullName evidence="13">Very-long-chain 3-oxoacyl-CoA synthase</fullName>
    </recommendedName>
</protein>
<feature type="transmembrane region" description="Helical" evidence="10">
    <location>
        <begin position="32"/>
        <end position="52"/>
    </location>
</feature>
<keyword evidence="4 10" id="KW-0812">Transmembrane</keyword>
<keyword evidence="7" id="KW-0443">Lipid metabolism</keyword>